<comment type="caution">
    <text evidence="2">The sequence shown here is derived from an EMBL/GenBank/DDBJ whole genome shotgun (WGS) entry which is preliminary data.</text>
</comment>
<keyword evidence="1" id="KW-0812">Transmembrane</keyword>
<evidence type="ECO:0000256" key="1">
    <source>
        <dbReference type="SAM" id="Phobius"/>
    </source>
</evidence>
<protein>
    <submittedName>
        <fullName evidence="2">Uncharacterized protein</fullName>
    </submittedName>
</protein>
<dbReference type="EMBL" id="JABWSX010000001">
    <property type="protein sequence ID" value="NVL08637.1"/>
    <property type="molecule type" value="Genomic_DNA"/>
</dbReference>
<proteinExistence type="predicted"/>
<dbReference type="AlphaFoldDB" id="A0A974ABI6"/>
<gene>
    <name evidence="2" type="ORF">HU230_23330</name>
</gene>
<organism evidence="2">
    <name type="scientific">Bradyrhizobium quebecense</name>
    <dbReference type="NCBI Taxonomy" id="2748629"/>
    <lineage>
        <taxon>Bacteria</taxon>
        <taxon>Pseudomonadati</taxon>
        <taxon>Pseudomonadota</taxon>
        <taxon>Alphaproteobacteria</taxon>
        <taxon>Hyphomicrobiales</taxon>
        <taxon>Nitrobacteraceae</taxon>
        <taxon>Bradyrhizobium</taxon>
    </lineage>
</organism>
<feature type="transmembrane region" description="Helical" evidence="1">
    <location>
        <begin position="24"/>
        <end position="47"/>
    </location>
</feature>
<reference evidence="2" key="1">
    <citation type="submission" date="2020-06" db="EMBL/GenBank/DDBJ databases">
        <title>Whole Genome Sequence of Bradyrhizobium sp. Strain 66S1MB.</title>
        <authorList>
            <person name="Bromfield E."/>
            <person name="Cloutier S."/>
        </authorList>
    </citation>
    <scope>NUCLEOTIDE SEQUENCE</scope>
    <source>
        <strain evidence="2">66S1MB</strain>
    </source>
</reference>
<keyword evidence="1" id="KW-1133">Transmembrane helix</keyword>
<accession>A0A974ABI6</accession>
<keyword evidence="1" id="KW-0472">Membrane</keyword>
<name>A0A974ABI6_9BRAD</name>
<evidence type="ECO:0000313" key="2">
    <source>
        <dbReference type="EMBL" id="NVL08637.1"/>
    </source>
</evidence>
<sequence length="220" mass="24138">MAVVLTTAIPITVSKEGLELKDWLGFAGNVLAAFVALIAAIIAWYAVQDQIAAQRDATLLGVMMREEDRLEGDFQACGVGVEFLRSIYSAELVPGGENVQGYCRQLRNQFGLNGDVTAMTSILREKLGTPASPNILYLMATHCAALMRGAERAEEATRKIDLLASDPDGRALFVREWNKIPPIREATSVVIDIVRKRQDEAAERLDALRRRIDAVLAIPD</sequence>
<dbReference type="RefSeq" id="WP_176532121.1">
    <property type="nucleotide sequence ID" value="NZ_CP088022.1"/>
</dbReference>